<dbReference type="InterPro" id="IPR044552">
    <property type="entry name" value="GLIP1-5/GLL25"/>
</dbReference>
<dbReference type="InterPro" id="IPR036514">
    <property type="entry name" value="SGNH_hydro_sf"/>
</dbReference>
<dbReference type="PANTHER" id="PTHR45966">
    <property type="entry name" value="GDSL-LIKE LIPASE/ACYLHYDROLASE"/>
    <property type="match status" value="1"/>
</dbReference>
<dbReference type="Gene3D" id="3.40.50.1110">
    <property type="entry name" value="SGNH hydrolase"/>
    <property type="match status" value="1"/>
</dbReference>
<dbReference type="STRING" id="74649.A0A2P6PL62"/>
<proteinExistence type="predicted"/>
<accession>A0A2P6PL62</accession>
<sequence length="202" mass="23549">MLETINYINSTKTAQVNYWLYGETYFGYPTRRYTDERICTVIDIQTQLSYFKNVEKQLRHKLGYAQAKTLLSSALYIFSIGSNDYFAPLRFNISKEFSYSQEEFTGMVIGNLTHVVKVCCGSKWSIESRLTVEGRGQRKSMNYIFYNPIDYVFFDGSHPTERTNQQFSKLMWSENSNVTWPCNVQELFGTLWAKYVCSTPSS</sequence>
<protein>
    <submittedName>
        <fullName evidence="2">Putative SGNH hydrolase-type esterase domain-containing protein</fullName>
    </submittedName>
</protein>
<dbReference type="EMBL" id="PDCK01000044">
    <property type="protein sequence ID" value="PRQ22674.1"/>
    <property type="molecule type" value="Genomic_DNA"/>
</dbReference>
<organism evidence="2 3">
    <name type="scientific">Rosa chinensis</name>
    <name type="common">China rose</name>
    <dbReference type="NCBI Taxonomy" id="74649"/>
    <lineage>
        <taxon>Eukaryota</taxon>
        <taxon>Viridiplantae</taxon>
        <taxon>Streptophyta</taxon>
        <taxon>Embryophyta</taxon>
        <taxon>Tracheophyta</taxon>
        <taxon>Spermatophyta</taxon>
        <taxon>Magnoliopsida</taxon>
        <taxon>eudicotyledons</taxon>
        <taxon>Gunneridae</taxon>
        <taxon>Pentapetalae</taxon>
        <taxon>rosids</taxon>
        <taxon>fabids</taxon>
        <taxon>Rosales</taxon>
        <taxon>Rosaceae</taxon>
        <taxon>Rosoideae</taxon>
        <taxon>Rosoideae incertae sedis</taxon>
        <taxon>Rosa</taxon>
    </lineage>
</organism>
<dbReference type="AlphaFoldDB" id="A0A2P6PL62"/>
<reference evidence="2 3" key="1">
    <citation type="journal article" date="2018" name="Nat. Genet.">
        <title>The Rosa genome provides new insights in the design of modern roses.</title>
        <authorList>
            <person name="Bendahmane M."/>
        </authorList>
    </citation>
    <scope>NUCLEOTIDE SEQUENCE [LARGE SCALE GENOMIC DNA]</scope>
    <source>
        <strain evidence="3">cv. Old Blush</strain>
    </source>
</reference>
<evidence type="ECO:0000256" key="1">
    <source>
        <dbReference type="ARBA" id="ARBA00022729"/>
    </source>
</evidence>
<dbReference type="Proteomes" id="UP000238479">
    <property type="component" value="Chromosome 6"/>
</dbReference>
<keyword evidence="2" id="KW-0378">Hydrolase</keyword>
<evidence type="ECO:0000313" key="2">
    <source>
        <dbReference type="EMBL" id="PRQ22674.1"/>
    </source>
</evidence>
<dbReference type="GO" id="GO:0016298">
    <property type="term" value="F:lipase activity"/>
    <property type="evidence" value="ECO:0007669"/>
    <property type="project" value="TreeGrafter"/>
</dbReference>
<dbReference type="Gramene" id="PRQ22674">
    <property type="protein sequence ID" value="PRQ22674"/>
    <property type="gene ID" value="RchiOBHm_Chr6g0252881"/>
</dbReference>
<keyword evidence="1" id="KW-0732">Signal</keyword>
<evidence type="ECO:0000313" key="3">
    <source>
        <dbReference type="Proteomes" id="UP000238479"/>
    </source>
</evidence>
<dbReference type="PANTHER" id="PTHR45966:SF1">
    <property type="entry name" value="GDSL ESTERASE_LIPASE 1-RELATED"/>
    <property type="match status" value="1"/>
</dbReference>
<name>A0A2P6PL62_ROSCH</name>
<gene>
    <name evidence="2" type="ORF">RchiOBHm_Chr6g0252881</name>
</gene>
<keyword evidence="3" id="KW-1185">Reference proteome</keyword>
<comment type="caution">
    <text evidence="2">The sequence shown here is derived from an EMBL/GenBank/DDBJ whole genome shotgun (WGS) entry which is preliminary data.</text>
</comment>